<sequence>MRILCAVDGSEHSQWGIQALEALAGHELEQVTLLHVVDKPALQAVRNKNPVAATRAVVAMEKAGTMILRNAARAARLALGQAAMGPHTTVHTVLAHGSLPHTIAKTARRLKTDLILMGSRGLSDIQGFLLGSVSRQVASATPCSLLVVKQPMPKLLHVALAVDDSKPSRAAARFLRARILPEAATVTILTSAASPVTDFAARYLSETQLAELKRPVIERATTLVNALRDEFIKEGYPVVTQIQMNHVIDTIVKSVEANHDQLLVIGSRELTKSERLHLGSVSESLLRHAPCSVLIVRGARA</sequence>
<dbReference type="OrthoDB" id="9777884at2"/>
<reference evidence="4" key="1">
    <citation type="submission" date="2015-10" db="EMBL/GenBank/DDBJ databases">
        <authorList>
            <person name="Luecker S."/>
            <person name="Luecker S."/>
        </authorList>
    </citation>
    <scope>NUCLEOTIDE SEQUENCE [LARGE SCALE GENOMIC DNA]</scope>
</reference>
<dbReference type="EMBL" id="CZPZ01000012">
    <property type="protein sequence ID" value="CUS35244.1"/>
    <property type="molecule type" value="Genomic_DNA"/>
</dbReference>
<dbReference type="InterPro" id="IPR006016">
    <property type="entry name" value="UspA"/>
</dbReference>
<dbReference type="InterPro" id="IPR006015">
    <property type="entry name" value="Universal_stress_UspA"/>
</dbReference>
<dbReference type="PRINTS" id="PR01438">
    <property type="entry name" value="UNVRSLSTRESS"/>
</dbReference>
<evidence type="ECO:0000256" key="1">
    <source>
        <dbReference type="ARBA" id="ARBA00008791"/>
    </source>
</evidence>
<dbReference type="CDD" id="cd00293">
    <property type="entry name" value="USP-like"/>
    <property type="match status" value="2"/>
</dbReference>
<evidence type="ECO:0000313" key="3">
    <source>
        <dbReference type="EMBL" id="CUS35244.1"/>
    </source>
</evidence>
<dbReference type="PANTHER" id="PTHR31964:SF113">
    <property type="entry name" value="USPA DOMAIN-CONTAINING PROTEIN"/>
    <property type="match status" value="1"/>
</dbReference>
<evidence type="ECO:0000313" key="4">
    <source>
        <dbReference type="Proteomes" id="UP000198736"/>
    </source>
</evidence>
<dbReference type="Pfam" id="PF00582">
    <property type="entry name" value="Usp"/>
    <property type="match status" value="2"/>
</dbReference>
<organism evidence="3 4">
    <name type="scientific">Candidatus Nitrospira nitrificans</name>
    <dbReference type="NCBI Taxonomy" id="1742973"/>
    <lineage>
        <taxon>Bacteria</taxon>
        <taxon>Pseudomonadati</taxon>
        <taxon>Nitrospirota</taxon>
        <taxon>Nitrospiria</taxon>
        <taxon>Nitrospirales</taxon>
        <taxon>Nitrospiraceae</taxon>
        <taxon>Nitrospira</taxon>
    </lineage>
</organism>
<name>A0A0S4LBV8_9BACT</name>
<accession>A0A0S4LBV8</accession>
<comment type="similarity">
    <text evidence="1">Belongs to the universal stress protein A family.</text>
</comment>
<dbReference type="InterPro" id="IPR014729">
    <property type="entry name" value="Rossmann-like_a/b/a_fold"/>
</dbReference>
<dbReference type="RefSeq" id="WP_090896671.1">
    <property type="nucleotide sequence ID" value="NZ_CZPZ01000012.1"/>
</dbReference>
<proteinExistence type="inferred from homology"/>
<keyword evidence="4" id="KW-1185">Reference proteome</keyword>
<evidence type="ECO:0000259" key="2">
    <source>
        <dbReference type="Pfam" id="PF00582"/>
    </source>
</evidence>
<dbReference type="STRING" id="1742973.COMA2_20164"/>
<protein>
    <submittedName>
        <fullName evidence="3">Putative Universal stress protein</fullName>
    </submittedName>
</protein>
<feature type="domain" description="UspA" evidence="2">
    <location>
        <begin position="157"/>
        <end position="297"/>
    </location>
</feature>
<dbReference type="AlphaFoldDB" id="A0A0S4LBV8"/>
<feature type="domain" description="UspA" evidence="2">
    <location>
        <begin position="2"/>
        <end position="149"/>
    </location>
</feature>
<dbReference type="SUPFAM" id="SSF52402">
    <property type="entry name" value="Adenine nucleotide alpha hydrolases-like"/>
    <property type="match status" value="2"/>
</dbReference>
<dbReference type="Gene3D" id="3.40.50.620">
    <property type="entry name" value="HUPs"/>
    <property type="match status" value="2"/>
</dbReference>
<gene>
    <name evidence="3" type="ORF">COMA2_20164</name>
</gene>
<dbReference type="PANTHER" id="PTHR31964">
    <property type="entry name" value="ADENINE NUCLEOTIDE ALPHA HYDROLASES-LIKE SUPERFAMILY PROTEIN"/>
    <property type="match status" value="1"/>
</dbReference>
<dbReference type="Proteomes" id="UP000198736">
    <property type="component" value="Unassembled WGS sequence"/>
</dbReference>